<protein>
    <submittedName>
        <fullName evidence="2">Uncharacterized protein</fullName>
    </submittedName>
</protein>
<dbReference type="Proteomes" id="UP001499895">
    <property type="component" value="Unassembled WGS sequence"/>
</dbReference>
<organism evidence="2 3">
    <name type="scientific">Streptomyces stramineus</name>
    <dbReference type="NCBI Taxonomy" id="173861"/>
    <lineage>
        <taxon>Bacteria</taxon>
        <taxon>Bacillati</taxon>
        <taxon>Actinomycetota</taxon>
        <taxon>Actinomycetes</taxon>
        <taxon>Kitasatosporales</taxon>
        <taxon>Streptomycetaceae</taxon>
        <taxon>Streptomyces</taxon>
    </lineage>
</organism>
<keyword evidence="1" id="KW-0812">Transmembrane</keyword>
<keyword evidence="1" id="KW-0472">Membrane</keyword>
<comment type="caution">
    <text evidence="2">The sequence shown here is derived from an EMBL/GenBank/DDBJ whole genome shotgun (WGS) entry which is preliminary data.</text>
</comment>
<feature type="transmembrane region" description="Helical" evidence="1">
    <location>
        <begin position="47"/>
        <end position="69"/>
    </location>
</feature>
<gene>
    <name evidence="2" type="ORF">GCM10009544_06720</name>
</gene>
<dbReference type="RefSeq" id="WP_344085186.1">
    <property type="nucleotide sequence ID" value="NZ_BAAAHB010000003.1"/>
</dbReference>
<feature type="transmembrane region" description="Helical" evidence="1">
    <location>
        <begin position="16"/>
        <end position="35"/>
    </location>
</feature>
<evidence type="ECO:0000256" key="1">
    <source>
        <dbReference type="SAM" id="Phobius"/>
    </source>
</evidence>
<keyword evidence="3" id="KW-1185">Reference proteome</keyword>
<evidence type="ECO:0000313" key="3">
    <source>
        <dbReference type="Proteomes" id="UP001499895"/>
    </source>
</evidence>
<sequence>MGDAVAWEQTSVLSEWVLPAAICAPVTWVCLVWRFREDGRLLGTVRSAASAVAVVLWTSGMAALASGLLLPHVSSVPPAAVGAVTGLGLVPRRKLESSGEHPLMVIVTLGDSLLLSSLALRLQADRAEWCDRMAEGFQDCWELDSFADQVRAHLLARVDASGRTARSRTQLRREIVERHREVRSAAQKWITIETKIEKLCQQQRRERTREEVRQVRRAFGEAEHFCAGLLRLAHMYGKRSDDKKILALKRLPAPLLVAESPGAGDAAQRV</sequence>
<name>A0ABN0ZGE2_9ACTN</name>
<dbReference type="EMBL" id="BAAAHB010000003">
    <property type="protein sequence ID" value="GAA0446513.1"/>
    <property type="molecule type" value="Genomic_DNA"/>
</dbReference>
<proteinExistence type="predicted"/>
<evidence type="ECO:0000313" key="2">
    <source>
        <dbReference type="EMBL" id="GAA0446513.1"/>
    </source>
</evidence>
<keyword evidence="1" id="KW-1133">Transmembrane helix</keyword>
<accession>A0ABN0ZGE2</accession>
<reference evidence="2 3" key="1">
    <citation type="journal article" date="2019" name="Int. J. Syst. Evol. Microbiol.">
        <title>The Global Catalogue of Microorganisms (GCM) 10K type strain sequencing project: providing services to taxonomists for standard genome sequencing and annotation.</title>
        <authorList>
            <consortium name="The Broad Institute Genomics Platform"/>
            <consortium name="The Broad Institute Genome Sequencing Center for Infectious Disease"/>
            <person name="Wu L."/>
            <person name="Ma J."/>
        </authorList>
    </citation>
    <scope>NUCLEOTIDE SEQUENCE [LARGE SCALE GENOMIC DNA]</scope>
    <source>
        <strain evidence="2 3">JCM 10649</strain>
    </source>
</reference>